<dbReference type="PRINTS" id="PR01233">
    <property type="entry name" value="JOSEPHIN"/>
</dbReference>
<dbReference type="Pfam" id="PF02099">
    <property type="entry name" value="Josephin"/>
    <property type="match status" value="1"/>
</dbReference>
<gene>
    <name evidence="14" type="ORF">SCF082_LOCUS6791</name>
    <name evidence="15" type="ORF">SCF082_LOCUS6863</name>
</gene>
<dbReference type="InterPro" id="IPR033865">
    <property type="entry name" value="Ataxin-3"/>
</dbReference>
<dbReference type="InterPro" id="IPR004344">
    <property type="entry name" value="TTL/TTLL_fam"/>
</dbReference>
<evidence type="ECO:0000256" key="11">
    <source>
        <dbReference type="PROSITE-ProRule" id="PRU00331"/>
    </source>
</evidence>
<keyword evidence="7" id="KW-0788">Thiol protease</keyword>
<keyword evidence="6 11" id="KW-0378">Hydrolase</keyword>
<feature type="active site" evidence="11">
    <location>
        <position position="638"/>
    </location>
</feature>
<dbReference type="SMART" id="SM01246">
    <property type="entry name" value="Josephin"/>
    <property type="match status" value="1"/>
</dbReference>
<evidence type="ECO:0000313" key="15">
    <source>
        <dbReference type="EMBL" id="CAK9001290.1"/>
    </source>
</evidence>
<proteinExistence type="predicted"/>
<evidence type="ECO:0000256" key="12">
    <source>
        <dbReference type="SAM" id="MobiDB-lite"/>
    </source>
</evidence>
<evidence type="ECO:0000256" key="7">
    <source>
        <dbReference type="ARBA" id="ARBA00022807"/>
    </source>
</evidence>
<dbReference type="Pfam" id="PF03133">
    <property type="entry name" value="TTL"/>
    <property type="match status" value="1"/>
</dbReference>
<keyword evidence="8" id="KW-0805">Transcription regulation</keyword>
<evidence type="ECO:0000313" key="14">
    <source>
        <dbReference type="EMBL" id="CAK9001126.1"/>
    </source>
</evidence>
<dbReference type="InterPro" id="IPR006155">
    <property type="entry name" value="Josephin"/>
</dbReference>
<feature type="active site" evidence="11">
    <location>
        <position position="522"/>
    </location>
</feature>
<keyword evidence="16" id="KW-1185">Reference proteome</keyword>
<dbReference type="Gene3D" id="1.10.287.10">
    <property type="entry name" value="S15/NS1, RNA-binding"/>
    <property type="match status" value="1"/>
</dbReference>
<keyword evidence="4" id="KW-0645">Protease</keyword>
<keyword evidence="10" id="KW-0539">Nucleus</keyword>
<evidence type="ECO:0000256" key="2">
    <source>
        <dbReference type="ARBA" id="ARBA00004123"/>
    </source>
</evidence>
<feature type="region of interest" description="Disordered" evidence="12">
    <location>
        <begin position="791"/>
        <end position="810"/>
    </location>
</feature>
<feature type="domain" description="Josephin" evidence="13">
    <location>
        <begin position="509"/>
        <end position="684"/>
    </location>
</feature>
<dbReference type="EC" id="3.4.19.12" evidence="3"/>
<evidence type="ECO:0000256" key="10">
    <source>
        <dbReference type="ARBA" id="ARBA00023242"/>
    </source>
</evidence>
<evidence type="ECO:0000259" key="13">
    <source>
        <dbReference type="PROSITE" id="PS50957"/>
    </source>
</evidence>
<comment type="subcellular location">
    <subcellularLocation>
        <location evidence="2">Nucleus</location>
    </subcellularLocation>
</comment>
<evidence type="ECO:0000313" key="16">
    <source>
        <dbReference type="Proteomes" id="UP001642464"/>
    </source>
</evidence>
<evidence type="ECO:0000256" key="9">
    <source>
        <dbReference type="ARBA" id="ARBA00023163"/>
    </source>
</evidence>
<comment type="catalytic activity">
    <reaction evidence="1">
        <text>Thiol-dependent hydrolysis of ester, thioester, amide, peptide and isopeptide bonds formed by the C-terminal Gly of ubiquitin (a 76-residue protein attached to proteins as an intracellular targeting signal).</text>
        <dbReference type="EC" id="3.4.19.12"/>
    </reaction>
</comment>
<dbReference type="PROSITE" id="PS50957">
    <property type="entry name" value="JOSEPHIN"/>
    <property type="match status" value="1"/>
</dbReference>
<reference evidence="14 16" key="1">
    <citation type="submission" date="2024-02" db="EMBL/GenBank/DDBJ databases">
        <authorList>
            <person name="Chen Y."/>
            <person name="Shah S."/>
            <person name="Dougan E. K."/>
            <person name="Thang M."/>
            <person name="Chan C."/>
        </authorList>
    </citation>
    <scope>NUCLEOTIDE SEQUENCE [LARGE SCALE GENOMIC DNA]</scope>
</reference>
<evidence type="ECO:0000256" key="3">
    <source>
        <dbReference type="ARBA" id="ARBA00012759"/>
    </source>
</evidence>
<evidence type="ECO:0000256" key="1">
    <source>
        <dbReference type="ARBA" id="ARBA00000707"/>
    </source>
</evidence>
<dbReference type="Proteomes" id="UP001642464">
    <property type="component" value="Unassembled WGS sequence"/>
</dbReference>
<evidence type="ECO:0000256" key="8">
    <source>
        <dbReference type="ARBA" id="ARBA00023015"/>
    </source>
</evidence>
<evidence type="ECO:0000256" key="5">
    <source>
        <dbReference type="ARBA" id="ARBA00022786"/>
    </source>
</evidence>
<accession>A0ABP0IEW1</accession>
<evidence type="ECO:0000256" key="4">
    <source>
        <dbReference type="ARBA" id="ARBA00022670"/>
    </source>
</evidence>
<dbReference type="Gene3D" id="3.90.70.40">
    <property type="match status" value="1"/>
</dbReference>
<protein>
    <recommendedName>
        <fullName evidence="3">ubiquitinyl hydrolase 1</fullName>
        <ecNumber evidence="3">3.4.19.12</ecNumber>
    </recommendedName>
</protein>
<dbReference type="EMBL" id="CAXAMM010003792">
    <property type="protein sequence ID" value="CAK9001290.1"/>
    <property type="molecule type" value="Genomic_DNA"/>
</dbReference>
<dbReference type="PANTHER" id="PTHR14159">
    <property type="entry name" value="ATAXIN-3-RELATED"/>
    <property type="match status" value="1"/>
</dbReference>
<keyword evidence="5" id="KW-0833">Ubl conjugation pathway</keyword>
<keyword evidence="9" id="KW-0804">Transcription</keyword>
<dbReference type="PANTHER" id="PTHR14159:SF0">
    <property type="entry name" value="ATAXIN-3-RELATED"/>
    <property type="match status" value="1"/>
</dbReference>
<dbReference type="Gene3D" id="3.30.470.20">
    <property type="entry name" value="ATP-grasp fold, B domain"/>
    <property type="match status" value="1"/>
</dbReference>
<comment type="caution">
    <text evidence="14">The sequence shown here is derived from an EMBL/GenBank/DDBJ whole genome shotgun (WGS) entry which is preliminary data.</text>
</comment>
<dbReference type="EMBL" id="CAXAMM010003758">
    <property type="protein sequence ID" value="CAK9001126.1"/>
    <property type="molecule type" value="Genomic_DNA"/>
</dbReference>
<evidence type="ECO:0000256" key="6">
    <source>
        <dbReference type="ARBA" id="ARBA00022801"/>
    </source>
</evidence>
<name>A0ABP0IEW1_9DINO</name>
<organism evidence="14 16">
    <name type="scientific">Durusdinium trenchii</name>
    <dbReference type="NCBI Taxonomy" id="1381693"/>
    <lineage>
        <taxon>Eukaryota</taxon>
        <taxon>Sar</taxon>
        <taxon>Alveolata</taxon>
        <taxon>Dinophyceae</taxon>
        <taxon>Suessiales</taxon>
        <taxon>Symbiodiniaceae</taxon>
        <taxon>Durusdinium</taxon>
    </lineage>
</organism>
<sequence>MDTTKLSDGVHDILLRARGHDAGPGSVSELHLKHLLALNLRKLGTAELGFVPRSYVLKDLDFEEEFQEFRRFSEDFKISRALALVKWVAQEGHATRQVPEVKDASRQAGRTEVEGLWGRELPDITWDDEEDEEDPEGLSDEILETSLSILEATLAQRRAVRGETRRPFDVSAADAQSWVRDVDWQRIRRVDWARTWNTSVGSEMMERCRSCVGSIMKEMPELQVTLLHRNIWALKPSCGQFGRGILLFDRLPLDPQQLLKWAAAVGLTLHLTLFGGHNNSLPGVLQKLIEEPHLLHENLCANSFFASSLPATFKYNLRMIVLATLRDPCRLWLYREGFVSLAMSPFTPQLDPSSHITNLRQGSGYEKQRRWPIRDLDAYLLASGASSFDEMFRPQVKSVVCSLFHALSLKPTSLLTLDPDEASGRSAAGKKLRRFGFDFLIDKTGTLWLLEVNFLKNGYALGHAQSGPAGDAKRDFVQDFMAEETPIVGLSDCASRDSADGKDKSPWGPGGIYHEKQVGSLCALHCVNNLLQKPAYDDGFFRMIAMELDREERRLLGGENLDFGNARMDGFYNVQVVQAVLNRGNPRASIPKFEMLPISSEAAKDCKAQTAKENAFILNKNEHWFSLRRIGQEWFDLNSCLPNPQHYTNSDLDFHIRDAVREGYSVFVVRGDFPKTALEEDHKKLLEAVQGCGRPRQTYSLFAGSGQTLSSGTSAVPGSVSEAARSSLSCQGQKQNCWSTDGPYAHGWMIHGGNNPPKCTTNRQMVPGTDPSILLKRTSLSWRTANLLGQRRPNQLPQRQLQLPPVTQPR</sequence>
<feature type="active site" evidence="11">
    <location>
        <position position="623"/>
    </location>
</feature>